<evidence type="ECO:0000256" key="5">
    <source>
        <dbReference type="ARBA" id="ARBA00023295"/>
    </source>
</evidence>
<evidence type="ECO:0000256" key="3">
    <source>
        <dbReference type="ARBA" id="ARBA00022638"/>
    </source>
</evidence>
<keyword evidence="5" id="KW-0378">Hydrolase</keyword>
<evidence type="ECO:0000256" key="1">
    <source>
        <dbReference type="ARBA" id="ARBA00000632"/>
    </source>
</evidence>
<proteinExistence type="predicted"/>
<keyword evidence="6" id="KW-0732">Signal</keyword>
<evidence type="ECO:0000313" key="10">
    <source>
        <dbReference type="Proteomes" id="UP000092461"/>
    </source>
</evidence>
<dbReference type="EnsemblMetazoa" id="LLOJ000120-RA">
    <property type="protein sequence ID" value="LLOJ000120-PA"/>
    <property type="gene ID" value="LLOJ000120"/>
</dbReference>
<dbReference type="EMBL" id="GITU01005291">
    <property type="protein sequence ID" value="MBC1173994.1"/>
    <property type="molecule type" value="Transcribed_RNA"/>
</dbReference>
<dbReference type="VEuPathDB" id="VectorBase:LLOJ000120"/>
<dbReference type="PANTHER" id="PTHR11407">
    <property type="entry name" value="LYSOZYME C"/>
    <property type="match status" value="1"/>
</dbReference>
<dbReference type="GO" id="GO:0003796">
    <property type="term" value="F:lysozyme activity"/>
    <property type="evidence" value="ECO:0007669"/>
    <property type="project" value="UniProtKB-EC"/>
</dbReference>
<dbReference type="GO" id="GO:0042742">
    <property type="term" value="P:defense response to bacterium"/>
    <property type="evidence" value="ECO:0007669"/>
    <property type="project" value="UniProtKB-KW"/>
</dbReference>
<feature type="signal peptide" evidence="6">
    <location>
        <begin position="1"/>
        <end position="18"/>
    </location>
</feature>
<dbReference type="InterPro" id="IPR019799">
    <property type="entry name" value="Glyco_hydro_22_CS"/>
</dbReference>
<sequence>MKVLFVLLLIGLVSKIESRKFTKCELLPIFLDEGFPLEEFPDWLCVIQSESSFNSSAIGGPNSNGSFDWGLFQSESAFNSSAIGGPNSNGSFDYGLFQINENYWCKVGQAGNDCNIDCNDLLDDDLTDDLKCVKKIYARHGFSAWNGWKKWCQGTLPTYRECMPCRAP</sequence>
<keyword evidence="3" id="KW-0081">Bacteriolytic enzyme</keyword>
<dbReference type="SUPFAM" id="SSF53955">
    <property type="entry name" value="Lysozyme-like"/>
    <property type="match status" value="2"/>
</dbReference>
<dbReference type="GO" id="GO:0031640">
    <property type="term" value="P:killing of cells of another organism"/>
    <property type="evidence" value="ECO:0007669"/>
    <property type="project" value="UniProtKB-KW"/>
</dbReference>
<evidence type="ECO:0000313" key="9">
    <source>
        <dbReference type="EnsemblMetazoa" id="LLOJ000120-PA"/>
    </source>
</evidence>
<dbReference type="Pfam" id="PF00062">
    <property type="entry name" value="Lys"/>
    <property type="match status" value="1"/>
</dbReference>
<organism evidence="9 10">
    <name type="scientific">Lutzomyia longipalpis</name>
    <name type="common">Sand fly</name>
    <dbReference type="NCBI Taxonomy" id="7200"/>
    <lineage>
        <taxon>Eukaryota</taxon>
        <taxon>Metazoa</taxon>
        <taxon>Ecdysozoa</taxon>
        <taxon>Arthropoda</taxon>
        <taxon>Hexapoda</taxon>
        <taxon>Insecta</taxon>
        <taxon>Pterygota</taxon>
        <taxon>Neoptera</taxon>
        <taxon>Endopterygota</taxon>
        <taxon>Diptera</taxon>
        <taxon>Nematocera</taxon>
        <taxon>Psychodoidea</taxon>
        <taxon>Psychodidae</taxon>
        <taxon>Lutzomyia</taxon>
        <taxon>Lutzomyia</taxon>
    </lineage>
</organism>
<dbReference type="VEuPathDB" id="VectorBase:LLONM1_009302"/>
<dbReference type="PROSITE" id="PS00128">
    <property type="entry name" value="GLYCOSYL_HYDROL_F22_1"/>
    <property type="match status" value="1"/>
</dbReference>
<dbReference type="EMBL" id="AJWK01000304">
    <property type="status" value="NOT_ANNOTATED_CDS"/>
    <property type="molecule type" value="Genomic_DNA"/>
</dbReference>
<dbReference type="PROSITE" id="PS51348">
    <property type="entry name" value="GLYCOSYL_HYDROL_F22_2"/>
    <property type="match status" value="1"/>
</dbReference>
<keyword evidence="3" id="KW-0929">Antimicrobial</keyword>
<dbReference type="InterPro" id="IPR001916">
    <property type="entry name" value="Glyco_hydro_22"/>
</dbReference>
<reference evidence="10" key="1">
    <citation type="submission" date="2012-05" db="EMBL/GenBank/DDBJ databases">
        <title>Whole Genome Assembly of Lutzomyia longipalpis.</title>
        <authorList>
            <person name="Richards S."/>
            <person name="Qu C."/>
            <person name="Dillon R."/>
            <person name="Worley K."/>
            <person name="Scherer S."/>
            <person name="Batterton M."/>
            <person name="Taylor A."/>
            <person name="Hawes A."/>
            <person name="Hernandez B."/>
            <person name="Kovar C."/>
            <person name="Mandapat C."/>
            <person name="Pham C."/>
            <person name="Qu C."/>
            <person name="Jing C."/>
            <person name="Bess C."/>
            <person name="Bandaranaike D."/>
            <person name="Ngo D."/>
            <person name="Ongeri F."/>
            <person name="Arias F."/>
            <person name="Lara F."/>
            <person name="Weissenberger G."/>
            <person name="Kamau G."/>
            <person name="Han H."/>
            <person name="Shen H."/>
            <person name="Dinh H."/>
            <person name="Khalil I."/>
            <person name="Jones J."/>
            <person name="Shafer J."/>
            <person name="Jayaseelan J."/>
            <person name="Quiroz J."/>
            <person name="Blankenburg K."/>
            <person name="Nguyen L."/>
            <person name="Jackson L."/>
            <person name="Francisco L."/>
            <person name="Tang L.-Y."/>
            <person name="Pu L.-L."/>
            <person name="Perales L."/>
            <person name="Lorensuhewa L."/>
            <person name="Munidasa M."/>
            <person name="Coyle M."/>
            <person name="Taylor M."/>
            <person name="Puazo M."/>
            <person name="Firestine M."/>
            <person name="Scheel M."/>
            <person name="Javaid M."/>
            <person name="Wang M."/>
            <person name="Li M."/>
            <person name="Tabassum N."/>
            <person name="Saada N."/>
            <person name="Osuji N."/>
            <person name="Aqrawi P."/>
            <person name="Fu Q."/>
            <person name="Thornton R."/>
            <person name="Raj R."/>
            <person name="Goodspeed R."/>
            <person name="Mata R."/>
            <person name="Najjar R."/>
            <person name="Gubbala S."/>
            <person name="Lee S."/>
            <person name="Denson S."/>
            <person name="Patil S."/>
            <person name="Macmil S."/>
            <person name="Qi S."/>
            <person name="Matskevitch T."/>
            <person name="Palculict T."/>
            <person name="Mathew T."/>
            <person name="Vee V."/>
            <person name="Velamala V."/>
            <person name="Korchina V."/>
            <person name="Cai W."/>
            <person name="Liu W."/>
            <person name="Dai W."/>
            <person name="Zou X."/>
            <person name="Zhu Y."/>
            <person name="Zhang Y."/>
            <person name="Wu Y.-Q."/>
            <person name="Xin Y."/>
            <person name="Nazarath L."/>
            <person name="Kovar C."/>
            <person name="Han Y."/>
            <person name="Muzny D."/>
            <person name="Gibbs R."/>
        </authorList>
    </citation>
    <scope>NUCLEOTIDE SEQUENCE [LARGE SCALE GENOMIC DNA]</scope>
    <source>
        <strain evidence="10">Jacobina</strain>
    </source>
</reference>
<comment type="catalytic activity">
    <reaction evidence="1">
        <text>Hydrolysis of (1-&gt;4)-beta-linkages between N-acetylmuramic acid and N-acetyl-D-glucosamine residues in a peptidoglycan and between N-acetyl-D-glucosamine residues in chitodextrins.</text>
        <dbReference type="EC" id="3.2.1.17"/>
    </reaction>
</comment>
<keyword evidence="4" id="KW-1015">Disulfide bond</keyword>
<evidence type="ECO:0000313" key="8">
    <source>
        <dbReference type="EMBL" id="MBC1173994.1"/>
    </source>
</evidence>
<dbReference type="PANTHER" id="PTHR11407:SF63">
    <property type="entry name" value="LYSOZYME C"/>
    <property type="match status" value="1"/>
</dbReference>
<dbReference type="InterPro" id="IPR000974">
    <property type="entry name" value="Glyco_hydro_22_lys"/>
</dbReference>
<feature type="chain" id="PRO_5044555205" description="lysozyme" evidence="6">
    <location>
        <begin position="19"/>
        <end position="168"/>
    </location>
</feature>
<evidence type="ECO:0000259" key="7">
    <source>
        <dbReference type="PROSITE" id="PS00128"/>
    </source>
</evidence>
<dbReference type="PRINTS" id="PR00137">
    <property type="entry name" value="LYSOZYME"/>
</dbReference>
<evidence type="ECO:0000256" key="2">
    <source>
        <dbReference type="ARBA" id="ARBA00012732"/>
    </source>
</evidence>
<feature type="domain" description="Glycosyl hydrolases family 22 (GH22)" evidence="7">
    <location>
        <begin position="114"/>
        <end position="132"/>
    </location>
</feature>
<reference evidence="8" key="2">
    <citation type="journal article" date="2020" name="BMC">
        <title>Leishmania infection induces a limited differential gene expression in the sand fly midgut.</title>
        <authorList>
            <person name="Coutinho-Abreu I.V."/>
            <person name="Serafim T.D."/>
            <person name="Meneses C."/>
            <person name="Kamhawi S."/>
            <person name="Oliveira F."/>
            <person name="Valenzuela J.G."/>
        </authorList>
    </citation>
    <scope>NUCLEOTIDE SEQUENCE</scope>
    <source>
        <strain evidence="8">Jacobina</strain>
        <tissue evidence="8">Midgut</tissue>
    </source>
</reference>
<dbReference type="Proteomes" id="UP000092461">
    <property type="component" value="Unassembled WGS sequence"/>
</dbReference>
<protein>
    <recommendedName>
        <fullName evidence="2">lysozyme</fullName>
        <ecNumber evidence="2">3.2.1.17</ecNumber>
    </recommendedName>
</protein>
<evidence type="ECO:0000256" key="4">
    <source>
        <dbReference type="ARBA" id="ARBA00023157"/>
    </source>
</evidence>
<dbReference type="EC" id="3.2.1.17" evidence="2"/>
<keyword evidence="5" id="KW-0326">Glycosidase</keyword>
<accession>A0A1B0C8A8</accession>
<dbReference type="SMART" id="SM00263">
    <property type="entry name" value="LYZ1"/>
    <property type="match status" value="1"/>
</dbReference>
<name>A0A1B0C8A8_LUTLO</name>
<evidence type="ECO:0000256" key="6">
    <source>
        <dbReference type="SAM" id="SignalP"/>
    </source>
</evidence>
<keyword evidence="10" id="KW-1185">Reference proteome</keyword>
<dbReference type="InterPro" id="IPR023346">
    <property type="entry name" value="Lysozyme-like_dom_sf"/>
</dbReference>
<dbReference type="Gene3D" id="1.10.530.10">
    <property type="match status" value="2"/>
</dbReference>
<reference evidence="9" key="3">
    <citation type="submission" date="2020-05" db="UniProtKB">
        <authorList>
            <consortium name="EnsemblMetazoa"/>
        </authorList>
    </citation>
    <scope>IDENTIFICATION</scope>
    <source>
        <strain evidence="9">Jacobina</strain>
    </source>
</reference>
<dbReference type="AlphaFoldDB" id="A0A1B0C8A8"/>